<dbReference type="Proteomes" id="UP000268652">
    <property type="component" value="Unassembled WGS sequence"/>
</dbReference>
<protein>
    <submittedName>
        <fullName evidence="3">DUF3105 domain-containing protein</fullName>
    </submittedName>
</protein>
<accession>A0A3A9VYY9</accession>
<proteinExistence type="predicted"/>
<evidence type="ECO:0000313" key="4">
    <source>
        <dbReference type="EMBL" id="RKN16891.1"/>
    </source>
</evidence>
<comment type="caution">
    <text evidence="3">The sequence shown here is derived from an EMBL/GenBank/DDBJ whole genome shotgun (WGS) entry which is preliminary data.</text>
</comment>
<keyword evidence="2" id="KW-1133">Transmembrane helix</keyword>
<dbReference type="AlphaFoldDB" id="A0A3A9VYY9"/>
<evidence type="ECO:0000256" key="2">
    <source>
        <dbReference type="SAM" id="Phobius"/>
    </source>
</evidence>
<organism evidence="3 6">
    <name type="scientific">Streptomyces radicis</name>
    <dbReference type="NCBI Taxonomy" id="1750517"/>
    <lineage>
        <taxon>Bacteria</taxon>
        <taxon>Bacillati</taxon>
        <taxon>Actinomycetota</taxon>
        <taxon>Actinomycetes</taxon>
        <taxon>Kitasatosporales</taxon>
        <taxon>Streptomycetaceae</taxon>
        <taxon>Streptomyces</taxon>
    </lineage>
</organism>
<feature type="compositionally biased region" description="Low complexity" evidence="1">
    <location>
        <begin position="64"/>
        <end position="76"/>
    </location>
</feature>
<evidence type="ECO:0000256" key="1">
    <source>
        <dbReference type="SAM" id="MobiDB-lite"/>
    </source>
</evidence>
<dbReference type="InterPro" id="IPR021454">
    <property type="entry name" value="DUF3105"/>
</dbReference>
<feature type="transmembrane region" description="Helical" evidence="2">
    <location>
        <begin position="34"/>
        <end position="54"/>
    </location>
</feature>
<keyword evidence="2" id="KW-0812">Transmembrane</keyword>
<evidence type="ECO:0000313" key="5">
    <source>
        <dbReference type="Proteomes" id="UP000268652"/>
    </source>
</evidence>
<name>A0A3A9VYY9_9ACTN</name>
<reference evidence="5 6" key="1">
    <citation type="submission" date="2018-09" db="EMBL/GenBank/DDBJ databases">
        <title>Streptomyces sp. nov. DS1-2, an endophytic actinomycete isolated from roots of Dendrobium scabrilingue.</title>
        <authorList>
            <person name="Kuncharoen N."/>
            <person name="Kudo T."/>
            <person name="Ohkuma M."/>
            <person name="Yuki M."/>
            <person name="Tanasupawat S."/>
        </authorList>
    </citation>
    <scope>NUCLEOTIDE SEQUENCE [LARGE SCALE GENOMIC DNA]</scope>
    <source>
        <strain evidence="3 6">AZ1-7</strain>
        <strain evidence="4 5">DS1-2</strain>
    </source>
</reference>
<dbReference type="Proteomes" id="UP000275024">
    <property type="component" value="Unassembled WGS sequence"/>
</dbReference>
<gene>
    <name evidence="4" type="ORF">D7318_24925</name>
    <name evidence="3" type="ORF">D7319_25560</name>
</gene>
<evidence type="ECO:0000313" key="3">
    <source>
        <dbReference type="EMBL" id="RKN05383.1"/>
    </source>
</evidence>
<keyword evidence="5" id="KW-1185">Reference proteome</keyword>
<keyword evidence="2" id="KW-0472">Membrane</keyword>
<dbReference type="Pfam" id="PF11303">
    <property type="entry name" value="DUF3105"/>
    <property type="match status" value="1"/>
</dbReference>
<dbReference type="OrthoDB" id="164831at2"/>
<dbReference type="RefSeq" id="WP_120699443.1">
    <property type="nucleotide sequence ID" value="NZ_RBDX01000027.1"/>
</dbReference>
<feature type="region of interest" description="Disordered" evidence="1">
    <location>
        <begin position="59"/>
        <end position="83"/>
    </location>
</feature>
<sequence length="220" mass="23152">MANKQTKKAAASRRAKIEAARKAERARQARNRTFIIIGSALALAALVIGVAFLISEAESGDGEGTTTASATGEPGAIEGSRTWEDLSRNHVEGDVDYPMTPPAGGDHAAAWLNCDADVYQDEVNSANAVHSLEHGAVWVTYNDSASDADVEALTERVSSTPYSLMSPLAAQDSPIVLTAWGNQLALDTADDPRVDEFFTTFVQGEQTPEPGAACTGGISE</sequence>
<dbReference type="EMBL" id="RBDY01000025">
    <property type="protein sequence ID" value="RKN16891.1"/>
    <property type="molecule type" value="Genomic_DNA"/>
</dbReference>
<dbReference type="EMBL" id="RBDX01000027">
    <property type="protein sequence ID" value="RKN05383.1"/>
    <property type="molecule type" value="Genomic_DNA"/>
</dbReference>
<evidence type="ECO:0000313" key="6">
    <source>
        <dbReference type="Proteomes" id="UP000275024"/>
    </source>
</evidence>